<comment type="caution">
    <text evidence="2">The sequence shown here is derived from an EMBL/GenBank/DDBJ whole genome shotgun (WGS) entry which is preliminary data.</text>
</comment>
<dbReference type="EMBL" id="SOCP01000004">
    <property type="protein sequence ID" value="TDV54223.1"/>
    <property type="molecule type" value="Genomic_DNA"/>
</dbReference>
<evidence type="ECO:0000313" key="3">
    <source>
        <dbReference type="Proteomes" id="UP000294927"/>
    </source>
</evidence>
<keyword evidence="3" id="KW-1185">Reference proteome</keyword>
<dbReference type="InterPro" id="IPR023393">
    <property type="entry name" value="START-like_dom_sf"/>
</dbReference>
<reference evidence="2 3" key="1">
    <citation type="submission" date="2019-03" db="EMBL/GenBank/DDBJ databases">
        <title>Genomic Encyclopedia of Archaeal and Bacterial Type Strains, Phase II (KMG-II): from individual species to whole genera.</title>
        <authorList>
            <person name="Goeker M."/>
        </authorList>
    </citation>
    <scope>NUCLEOTIDE SEQUENCE [LARGE SCALE GENOMIC DNA]</scope>
    <source>
        <strain evidence="2 3">DSM 45499</strain>
    </source>
</reference>
<feature type="domain" description="Coenzyme Q-binding protein COQ10 START" evidence="1">
    <location>
        <begin position="12"/>
        <end position="122"/>
    </location>
</feature>
<evidence type="ECO:0000313" key="2">
    <source>
        <dbReference type="EMBL" id="TDV54223.1"/>
    </source>
</evidence>
<dbReference type="SUPFAM" id="SSF55961">
    <property type="entry name" value="Bet v1-like"/>
    <property type="match status" value="1"/>
</dbReference>
<proteinExistence type="predicted"/>
<dbReference type="InterPro" id="IPR005031">
    <property type="entry name" value="COQ10_START"/>
</dbReference>
<evidence type="ECO:0000259" key="1">
    <source>
        <dbReference type="Pfam" id="PF03364"/>
    </source>
</evidence>
<dbReference type="Proteomes" id="UP000294927">
    <property type="component" value="Unassembled WGS sequence"/>
</dbReference>
<dbReference type="Gene3D" id="3.30.530.20">
    <property type="match status" value="1"/>
</dbReference>
<name>A0A4R7VW11_9PSEU</name>
<accession>A0A4R7VW11</accession>
<dbReference type="Pfam" id="PF03364">
    <property type="entry name" value="Polyketide_cyc"/>
    <property type="match status" value="1"/>
</dbReference>
<dbReference type="AlphaFoldDB" id="A0A4R7VW11"/>
<sequence>MSQYEIRLASSRDAARVHAALCRVEDVPAHAPDVLSVSRDGDTSSWVLSFRGHPVRWTQRDHHDGLRGEFNQVDGDFVALSGEWAVEPDGEGSTVAYRLSVRTSVPHLAGAIEPMVARALSRAALSVAGPVRVLAGAAVLADPVLSGRS</sequence>
<dbReference type="RefSeq" id="WP_133903185.1">
    <property type="nucleotide sequence ID" value="NZ_SOCP01000004.1"/>
</dbReference>
<dbReference type="OrthoDB" id="9134299at2"/>
<gene>
    <name evidence="2" type="ORF">CLV71_104694</name>
</gene>
<protein>
    <submittedName>
        <fullName evidence="2">Polyketide cyclase/dehydrase/lipid transport protein</fullName>
    </submittedName>
</protein>
<organism evidence="2 3">
    <name type="scientific">Actinophytocola oryzae</name>
    <dbReference type="NCBI Taxonomy" id="502181"/>
    <lineage>
        <taxon>Bacteria</taxon>
        <taxon>Bacillati</taxon>
        <taxon>Actinomycetota</taxon>
        <taxon>Actinomycetes</taxon>
        <taxon>Pseudonocardiales</taxon>
        <taxon>Pseudonocardiaceae</taxon>
    </lineage>
</organism>